<proteinExistence type="predicted"/>
<evidence type="ECO:0000313" key="2">
    <source>
        <dbReference type="EMBL" id="KKQ86397.1"/>
    </source>
</evidence>
<evidence type="ECO:0008006" key="4">
    <source>
        <dbReference type="Google" id="ProtNLM"/>
    </source>
</evidence>
<dbReference type="EMBL" id="LBVN01000026">
    <property type="protein sequence ID" value="KKQ86397.1"/>
    <property type="molecule type" value="Genomic_DNA"/>
</dbReference>
<comment type="caution">
    <text evidence="2">The sequence shown here is derived from an EMBL/GenBank/DDBJ whole genome shotgun (WGS) entry which is preliminary data.</text>
</comment>
<accession>A0A0G0L5U0</accession>
<organism evidence="2 3">
    <name type="scientific">Candidatus Woesebacteria bacterium GW2011_GWB1_38_8b</name>
    <dbReference type="NCBI Taxonomy" id="1618571"/>
    <lineage>
        <taxon>Bacteria</taxon>
        <taxon>Candidatus Woeseibacteriota</taxon>
    </lineage>
</organism>
<name>A0A0G0L5U0_9BACT</name>
<keyword evidence="1" id="KW-1133">Transmembrane helix</keyword>
<dbReference type="AlphaFoldDB" id="A0A0G0L5U0"/>
<keyword evidence="1" id="KW-0472">Membrane</keyword>
<dbReference type="Proteomes" id="UP000033944">
    <property type="component" value="Unassembled WGS sequence"/>
</dbReference>
<evidence type="ECO:0000313" key="3">
    <source>
        <dbReference type="Proteomes" id="UP000033944"/>
    </source>
</evidence>
<dbReference type="Pfam" id="PF18895">
    <property type="entry name" value="T4SS_pilin"/>
    <property type="match status" value="1"/>
</dbReference>
<keyword evidence="1" id="KW-0812">Transmembrane</keyword>
<gene>
    <name evidence="2" type="ORF">UT10_C0026G0021</name>
</gene>
<feature type="transmembrane region" description="Helical" evidence="1">
    <location>
        <begin position="70"/>
        <end position="91"/>
    </location>
</feature>
<sequence length="105" mass="10828">MLVKNAYAQTNASAPANFSDIEEVVGNFVSAIMGFVAIVLFIMIVVGGYKYLTSGGNPDAAAGARKTITYAVAGILLIAASYLILVIIGNITGANVTNFQIIGTP</sequence>
<evidence type="ECO:0000256" key="1">
    <source>
        <dbReference type="SAM" id="Phobius"/>
    </source>
</evidence>
<reference evidence="2 3" key="1">
    <citation type="journal article" date="2015" name="Nature">
        <title>rRNA introns, odd ribosomes, and small enigmatic genomes across a large radiation of phyla.</title>
        <authorList>
            <person name="Brown C.T."/>
            <person name="Hug L.A."/>
            <person name="Thomas B.C."/>
            <person name="Sharon I."/>
            <person name="Castelle C.J."/>
            <person name="Singh A."/>
            <person name="Wilkins M.J."/>
            <person name="Williams K.H."/>
            <person name="Banfield J.F."/>
        </authorList>
    </citation>
    <scope>NUCLEOTIDE SEQUENCE [LARGE SCALE GENOMIC DNA]</scope>
</reference>
<protein>
    <recommendedName>
        <fullName evidence="4">Integral membrane protein</fullName>
    </recommendedName>
</protein>
<feature type="transmembrane region" description="Helical" evidence="1">
    <location>
        <begin position="28"/>
        <end position="49"/>
    </location>
</feature>
<dbReference type="InterPro" id="IPR043993">
    <property type="entry name" value="T4SS_pilin"/>
</dbReference>